<accession>A0A413FJ89</accession>
<organism evidence="1 2">
    <name type="scientific">Enterocloster asparagiformis</name>
    <dbReference type="NCBI Taxonomy" id="333367"/>
    <lineage>
        <taxon>Bacteria</taxon>
        <taxon>Bacillati</taxon>
        <taxon>Bacillota</taxon>
        <taxon>Clostridia</taxon>
        <taxon>Lachnospirales</taxon>
        <taxon>Lachnospiraceae</taxon>
        <taxon>Enterocloster</taxon>
    </lineage>
</organism>
<comment type="caution">
    <text evidence="1">The sequence shown here is derived from an EMBL/GenBank/DDBJ whole genome shotgun (WGS) entry which is preliminary data.</text>
</comment>
<reference evidence="1 2" key="1">
    <citation type="submission" date="2018-08" db="EMBL/GenBank/DDBJ databases">
        <title>A genome reference for cultivated species of the human gut microbiota.</title>
        <authorList>
            <person name="Zou Y."/>
            <person name="Xue W."/>
            <person name="Luo G."/>
        </authorList>
    </citation>
    <scope>NUCLEOTIDE SEQUENCE [LARGE SCALE GENOMIC DNA]</scope>
    <source>
        <strain evidence="1 2">AF04-15</strain>
    </source>
</reference>
<proteinExistence type="predicted"/>
<dbReference type="AlphaFoldDB" id="A0A413FJ89"/>
<gene>
    <name evidence="1" type="ORF">DWV29_03530</name>
</gene>
<dbReference type="RefSeq" id="WP_007713359.1">
    <property type="nucleotide sequence ID" value="NZ_JAWYJI010000205.1"/>
</dbReference>
<protein>
    <submittedName>
        <fullName evidence="1">Uncharacterized protein</fullName>
    </submittedName>
</protein>
<dbReference type="Proteomes" id="UP000283880">
    <property type="component" value="Unassembled WGS sequence"/>
</dbReference>
<name>A0A413FJ89_9FIRM</name>
<dbReference type="EMBL" id="QSBM01000002">
    <property type="protein sequence ID" value="RGX31883.1"/>
    <property type="molecule type" value="Genomic_DNA"/>
</dbReference>
<evidence type="ECO:0000313" key="2">
    <source>
        <dbReference type="Proteomes" id="UP000283880"/>
    </source>
</evidence>
<evidence type="ECO:0000313" key="1">
    <source>
        <dbReference type="EMBL" id="RGX31883.1"/>
    </source>
</evidence>
<sequence>MKWTAARWEVRGGFLCWGGEGTRGSGAQGDGLRGVLRGAQGLKPGQGQKEGTGSIRGETLMSFLRSTRLKSCFGEHDFSSFLAPPGLKILRSAPDCSRNPSPCAPLPRWRSLAEGKEQGIPVFYCNFYAKKIRGIRQEMTGFGKWKIMVKLRAERPFFCVVEGRGESVLGFLREGLGPSFLGFVGDFVEYDRKILWRQVP</sequence>